<feature type="binding site" evidence="8">
    <location>
        <position position="343"/>
    </location>
    <ligand>
        <name>Zn(2+)</name>
        <dbReference type="ChEBI" id="CHEBI:29105"/>
        <label>4</label>
        <note>catalytic</note>
    </ligand>
</feature>
<protein>
    <recommendedName>
        <fullName evidence="10">Methionine aminopeptidase</fullName>
        <ecNumber evidence="10">3.4.11.18</ecNumber>
    </recommendedName>
</protein>
<dbReference type="Gene3D" id="3.90.230.10">
    <property type="entry name" value="Creatinase/methionine aminopeptidase superfamily"/>
    <property type="match status" value="1"/>
</dbReference>
<dbReference type="GO" id="GO:0005829">
    <property type="term" value="C:cytosol"/>
    <property type="evidence" value="ECO:0007669"/>
    <property type="project" value="TreeGrafter"/>
</dbReference>
<dbReference type="Pfam" id="PF00557">
    <property type="entry name" value="Peptidase_M24"/>
    <property type="match status" value="1"/>
</dbReference>
<evidence type="ECO:0000256" key="7">
    <source>
        <dbReference type="ARBA" id="ARBA00022833"/>
    </source>
</evidence>
<dbReference type="GO" id="GO:0004239">
    <property type="term" value="F:initiator methionyl aminopeptidase activity"/>
    <property type="evidence" value="ECO:0007669"/>
    <property type="project" value="UniProtKB-UniRule"/>
</dbReference>
<dbReference type="PRINTS" id="PR00599">
    <property type="entry name" value="MAPEPTIDASE"/>
</dbReference>
<evidence type="ECO:0000256" key="9">
    <source>
        <dbReference type="PROSITE-ProRule" id="PRU01357"/>
    </source>
</evidence>
<dbReference type="EC" id="3.4.11.18" evidence="10"/>
<feature type="binding site" evidence="8">
    <location>
        <position position="407"/>
    </location>
    <ligand>
        <name>Zn(2+)</name>
        <dbReference type="ChEBI" id="CHEBI:29105"/>
        <label>3</label>
    </ligand>
</feature>
<evidence type="ECO:0000313" key="13">
    <source>
        <dbReference type="Proteomes" id="UP000193467"/>
    </source>
</evidence>
<dbReference type="InterPro" id="IPR001714">
    <property type="entry name" value="Pept_M24_MAP"/>
</dbReference>
<dbReference type="EMBL" id="MCGR01000026">
    <property type="protein sequence ID" value="ORY79725.1"/>
    <property type="molecule type" value="Genomic_DNA"/>
</dbReference>
<feature type="binding site" evidence="8">
    <location>
        <position position="251"/>
    </location>
    <ligand>
        <name>a protein</name>
        <dbReference type="ChEBI" id="CHEBI:16541"/>
    </ligand>
    <ligandPart>
        <name>N-terminal L-methionine residue</name>
        <dbReference type="ChEBI" id="CHEBI:64731"/>
    </ligandPart>
</feature>
<dbReference type="InterPro" id="IPR031615">
    <property type="entry name" value="Zfn-C6H2"/>
</dbReference>
<dbReference type="Pfam" id="PF15801">
    <property type="entry name" value="zf-C6H2"/>
    <property type="match status" value="1"/>
</dbReference>
<evidence type="ECO:0000256" key="8">
    <source>
        <dbReference type="HAMAP-Rule" id="MF_03174"/>
    </source>
</evidence>
<evidence type="ECO:0000256" key="1">
    <source>
        <dbReference type="ARBA" id="ARBA00022438"/>
    </source>
</evidence>
<feature type="binding site" evidence="8">
    <location>
        <position position="279"/>
    </location>
    <ligand>
        <name>Zn(2+)</name>
        <dbReference type="ChEBI" id="CHEBI:29105"/>
        <label>4</label>
        <note>catalytic</note>
    </ligand>
</feature>
<proteinExistence type="inferred from homology"/>
<dbReference type="NCBIfam" id="TIGR00500">
    <property type="entry name" value="met_pdase_I"/>
    <property type="match status" value="1"/>
</dbReference>
<comment type="cofactor">
    <cofactor evidence="10">
        <name>Co(2+)</name>
        <dbReference type="ChEBI" id="CHEBI:48828"/>
    </cofactor>
    <cofactor evidence="10">
        <name>Zn(2+)</name>
        <dbReference type="ChEBI" id="CHEBI:29105"/>
    </cofactor>
    <cofactor evidence="10">
        <name>Mn(2+)</name>
        <dbReference type="ChEBI" id="CHEBI:29035"/>
    </cofactor>
    <cofactor evidence="10">
        <name>Fe(2+)</name>
        <dbReference type="ChEBI" id="CHEBI:29033"/>
    </cofactor>
    <text evidence="10">Binds 2 divalent metal cations per subunit. Has a high-affinity and a low affinity metal-binding site. The true nature of the physiological cofactor is under debate. The enzyme is active with cobalt, zinc, manganese or divalent iron ions.</text>
</comment>
<feature type="binding site" evidence="8">
    <location>
        <position position="268"/>
    </location>
    <ligand>
        <name>Zn(2+)</name>
        <dbReference type="ChEBI" id="CHEBI:29105"/>
        <label>3</label>
    </ligand>
</feature>
<organism evidence="12 13">
    <name type="scientific">Leucosporidium creatinivorum</name>
    <dbReference type="NCBI Taxonomy" id="106004"/>
    <lineage>
        <taxon>Eukaryota</taxon>
        <taxon>Fungi</taxon>
        <taxon>Dikarya</taxon>
        <taxon>Basidiomycota</taxon>
        <taxon>Pucciniomycotina</taxon>
        <taxon>Microbotryomycetes</taxon>
        <taxon>Leucosporidiales</taxon>
        <taxon>Leucosporidium</taxon>
    </lineage>
</organism>
<evidence type="ECO:0000256" key="3">
    <source>
        <dbReference type="ARBA" id="ARBA00022670"/>
    </source>
</evidence>
<feature type="binding site" evidence="8">
    <location>
        <position position="279"/>
    </location>
    <ligand>
        <name>Zn(2+)</name>
        <dbReference type="ChEBI" id="CHEBI:29105"/>
        <label>3</label>
    </ligand>
</feature>
<evidence type="ECO:0000256" key="4">
    <source>
        <dbReference type="ARBA" id="ARBA00022723"/>
    </source>
</evidence>
<dbReference type="STRING" id="106004.A0A1Y2FA23"/>
<dbReference type="Proteomes" id="UP000193467">
    <property type="component" value="Unassembled WGS sequence"/>
</dbReference>
<keyword evidence="4 8" id="KW-0479">Metal-binding</keyword>
<keyword evidence="7" id="KW-0862">Zinc</keyword>
<keyword evidence="1 8" id="KW-0031">Aminopeptidase</keyword>
<dbReference type="PROSITE" id="PS52013">
    <property type="entry name" value="ZF_C6H2"/>
    <property type="match status" value="1"/>
</dbReference>
<evidence type="ECO:0000259" key="11">
    <source>
        <dbReference type="PROSITE" id="PS52013"/>
    </source>
</evidence>
<dbReference type="GO" id="GO:0070006">
    <property type="term" value="F:metalloaminopeptidase activity"/>
    <property type="evidence" value="ECO:0007669"/>
    <property type="project" value="UniProtKB-UniRule"/>
</dbReference>
<evidence type="ECO:0000256" key="6">
    <source>
        <dbReference type="ARBA" id="ARBA00022801"/>
    </source>
</evidence>
<feature type="binding site" evidence="8">
    <location>
        <position position="407"/>
    </location>
    <ligand>
        <name>Zn(2+)</name>
        <dbReference type="ChEBI" id="CHEBI:29105"/>
        <label>4</label>
        <note>catalytic</note>
    </ligand>
</feature>
<dbReference type="OrthoDB" id="3209743at2759"/>
<comment type="cofactor">
    <cofactor evidence="8">
        <name>Zn(2+)</name>
        <dbReference type="ChEBI" id="CHEBI:29105"/>
    </cofactor>
    <cofactor evidence="8">
        <name>Co(2+)</name>
        <dbReference type="ChEBI" id="CHEBI:48828"/>
    </cofactor>
    <cofactor evidence="8">
        <name>Mn(2+)</name>
        <dbReference type="ChEBI" id="CHEBI:29035"/>
    </cofactor>
    <cofactor evidence="8">
        <name>Fe(2+)</name>
        <dbReference type="ChEBI" id="CHEBI:29033"/>
    </cofactor>
    <text evidence="8">Binds 2 divalent metal cations per subunit. Has a high-affinity and a low affinity metal-binding site. The true nature of the physiological cofactor is under debate. The enzyme is active with zinc, cobalt, manganese or divalent iron ions. Has high activity with zinc; zinc cofactor is transferred into the active site region by the ZNG1 zinc chaperone.</text>
</comment>
<dbReference type="InterPro" id="IPR002467">
    <property type="entry name" value="Pept_M24A_MAP1"/>
</dbReference>
<keyword evidence="6 8" id="KW-0378">Hydrolase</keyword>
<name>A0A1Y2FA23_9BASI</name>
<dbReference type="GO" id="GO:0008270">
    <property type="term" value="F:zinc ion binding"/>
    <property type="evidence" value="ECO:0007669"/>
    <property type="project" value="UniProtKB-KW"/>
</dbReference>
<dbReference type="InParanoid" id="A0A1Y2FA23"/>
<keyword evidence="2 8" id="KW-0963">Cytoplasm</keyword>
<dbReference type="GO" id="GO:0006508">
    <property type="term" value="P:proteolysis"/>
    <property type="evidence" value="ECO:0007669"/>
    <property type="project" value="UniProtKB-KW"/>
</dbReference>
<reference evidence="12 13" key="1">
    <citation type="submission" date="2016-07" db="EMBL/GenBank/DDBJ databases">
        <title>Pervasive Adenine N6-methylation of Active Genes in Fungi.</title>
        <authorList>
            <consortium name="DOE Joint Genome Institute"/>
            <person name="Mondo S.J."/>
            <person name="Dannebaum R.O."/>
            <person name="Kuo R.C."/>
            <person name="Labutti K."/>
            <person name="Haridas S."/>
            <person name="Kuo A."/>
            <person name="Salamov A."/>
            <person name="Ahrendt S.R."/>
            <person name="Lipzen A."/>
            <person name="Sullivan W."/>
            <person name="Andreopoulos W.B."/>
            <person name="Clum A."/>
            <person name="Lindquist E."/>
            <person name="Daum C."/>
            <person name="Ramamoorthy G.K."/>
            <person name="Gryganskyi A."/>
            <person name="Culley D."/>
            <person name="Magnuson J.K."/>
            <person name="James T.Y."/>
            <person name="O'Malley M.A."/>
            <person name="Stajich J.E."/>
            <person name="Spatafora J.W."/>
            <person name="Visel A."/>
            <person name="Grigoriev I.V."/>
        </authorList>
    </citation>
    <scope>NUCLEOTIDE SEQUENCE [LARGE SCALE GENOMIC DNA]</scope>
    <source>
        <strain evidence="12 13">62-1032</strain>
    </source>
</reference>
<dbReference type="PROSITE" id="PS00680">
    <property type="entry name" value="MAP_1"/>
    <property type="match status" value="1"/>
</dbReference>
<keyword evidence="5 9" id="KW-0863">Zinc-finger</keyword>
<comment type="subcellular location">
    <subcellularLocation>
        <location evidence="8">Cytoplasm</location>
    </subcellularLocation>
</comment>
<feature type="domain" description="C6H2-type" evidence="11">
    <location>
        <begin position="24"/>
        <end position="79"/>
    </location>
</feature>
<evidence type="ECO:0000256" key="5">
    <source>
        <dbReference type="ARBA" id="ARBA00022771"/>
    </source>
</evidence>
<dbReference type="InterPro" id="IPR036005">
    <property type="entry name" value="Creatinase/aminopeptidase-like"/>
</dbReference>
<comment type="subunit">
    <text evidence="8">Associates with the 60S ribosomal subunit of the 80S translational complex.</text>
</comment>
<feature type="binding site" evidence="8">
    <location>
        <position position="350"/>
    </location>
    <ligand>
        <name>a protein</name>
        <dbReference type="ChEBI" id="CHEBI:16541"/>
    </ligand>
    <ligandPart>
        <name>N-terminal L-methionine residue</name>
        <dbReference type="ChEBI" id="CHEBI:64731"/>
    </ligandPart>
</feature>
<dbReference type="PANTHER" id="PTHR43330:SF7">
    <property type="entry name" value="METHIONINE AMINOPEPTIDASE 1"/>
    <property type="match status" value="1"/>
</dbReference>
<dbReference type="CDD" id="cd01086">
    <property type="entry name" value="MetAP1"/>
    <property type="match status" value="1"/>
</dbReference>
<accession>A0A1Y2FA23</accession>
<sequence>MSTSTSTEALAADVSKLSFTPSSGMLCLNGCGKASNRAHTCPVCLKEGVSGAQFCSPSCFRDNYKTHKAKYHKQPATTASKFVYDYPEGTKDGFADVKGFRGYTGTLRAVMPIEPVPKRAVREGVEYPDYGRNGEELAAIPEKWAKVPGGKVAGKAEEVYKTIKWGLREARKSNQCKQLNEKEIEGMRKVCKLGREVLDIAAAMIKPGVTTLEIDAVVHEECMKRNAYPSPLNYHNFPRSVCTSVNEVICHGIPDARPLEDGDIINLDVTLYHGGFHGDLNATYPVGTKVSEQNQLLIKTARKCLDEAIRACKPGMEYGKLGNIIEPIVTAQGFSVNRTYVGHGINQLFHCAPNVSHYANNRDSGKMKVGQTFTIEPMICVGMETADHWPDNWTAVTRDGKASAQFEETLLVTRDGVEVLTAAPGWKLPDPDA</sequence>
<feature type="binding site" evidence="8">
    <location>
        <position position="376"/>
    </location>
    <ligand>
        <name>Zn(2+)</name>
        <dbReference type="ChEBI" id="CHEBI:29105"/>
        <label>4</label>
        <note>catalytic</note>
    </ligand>
</feature>
<dbReference type="SUPFAM" id="SSF55920">
    <property type="entry name" value="Creatinase/aminopeptidase"/>
    <property type="match status" value="1"/>
</dbReference>
<dbReference type="InterPro" id="IPR000994">
    <property type="entry name" value="Pept_M24"/>
</dbReference>
<evidence type="ECO:0000256" key="10">
    <source>
        <dbReference type="RuleBase" id="RU003653"/>
    </source>
</evidence>
<keyword evidence="13" id="KW-1185">Reference proteome</keyword>
<gene>
    <name evidence="12" type="ORF">BCR35DRAFT_321437</name>
</gene>
<keyword evidence="3 8" id="KW-0645">Protease</keyword>
<comment type="catalytic activity">
    <reaction evidence="8 10">
        <text>Release of N-terminal amino acids, preferentially methionine, from peptides and arylamides.</text>
        <dbReference type="EC" id="3.4.11.18"/>
    </reaction>
</comment>
<comment type="function">
    <text evidence="8 10">Cotranslationally removes the N-terminal methionine from nascent proteins. The N-terminal methionine is often cleaved when the second residue in the primary sequence is small and uncharged (Met-Ala-, Cys, Gly, Pro, Ser, Thr, or Val).</text>
</comment>
<dbReference type="HAMAP" id="MF_01974">
    <property type="entry name" value="MetAP_1"/>
    <property type="match status" value="1"/>
</dbReference>
<dbReference type="FunCoup" id="A0A1Y2FA23">
    <property type="interactions" value="604"/>
</dbReference>
<evidence type="ECO:0000313" key="12">
    <source>
        <dbReference type="EMBL" id="ORY79725.1"/>
    </source>
</evidence>
<comment type="caution">
    <text evidence="12">The sequence shown here is derived from an EMBL/GenBank/DDBJ whole genome shotgun (WGS) entry which is preliminary data.</text>
</comment>
<comment type="similarity">
    <text evidence="8 9">Belongs to the peptidase M24A family. Methionine aminopeptidase type 1 subfamily.</text>
</comment>
<dbReference type="AlphaFoldDB" id="A0A1Y2FA23"/>
<dbReference type="PANTHER" id="PTHR43330">
    <property type="entry name" value="METHIONINE AMINOPEPTIDASE"/>
    <property type="match status" value="1"/>
</dbReference>
<evidence type="ECO:0000256" key="2">
    <source>
        <dbReference type="ARBA" id="ARBA00022490"/>
    </source>
</evidence>